<reference evidence="1" key="1">
    <citation type="submission" date="2018-02" db="EMBL/GenBank/DDBJ databases">
        <title>Rhizophora mucronata_Transcriptome.</title>
        <authorList>
            <person name="Meera S.P."/>
            <person name="Sreeshan A."/>
            <person name="Augustine A."/>
        </authorList>
    </citation>
    <scope>NUCLEOTIDE SEQUENCE</scope>
    <source>
        <tissue evidence="1">Leaf</tissue>
    </source>
</reference>
<sequence>MHAFYWDKSSGVMVLLKHKESCIFWEHEPLID</sequence>
<proteinExistence type="predicted"/>
<evidence type="ECO:0000313" key="1">
    <source>
        <dbReference type="EMBL" id="MBX43269.1"/>
    </source>
</evidence>
<protein>
    <submittedName>
        <fullName evidence="1">Uncharacterized protein</fullName>
    </submittedName>
</protein>
<organism evidence="1">
    <name type="scientific">Rhizophora mucronata</name>
    <name type="common">Asiatic mangrove</name>
    <dbReference type="NCBI Taxonomy" id="61149"/>
    <lineage>
        <taxon>Eukaryota</taxon>
        <taxon>Viridiplantae</taxon>
        <taxon>Streptophyta</taxon>
        <taxon>Embryophyta</taxon>
        <taxon>Tracheophyta</taxon>
        <taxon>Spermatophyta</taxon>
        <taxon>Magnoliopsida</taxon>
        <taxon>eudicotyledons</taxon>
        <taxon>Gunneridae</taxon>
        <taxon>Pentapetalae</taxon>
        <taxon>rosids</taxon>
        <taxon>fabids</taxon>
        <taxon>Malpighiales</taxon>
        <taxon>Rhizophoraceae</taxon>
        <taxon>Rhizophora</taxon>
    </lineage>
</organism>
<name>A0A2P2NLA4_RHIMU</name>
<dbReference type="AlphaFoldDB" id="A0A2P2NLA4"/>
<accession>A0A2P2NLA4</accession>
<dbReference type="EMBL" id="GGEC01062785">
    <property type="protein sequence ID" value="MBX43269.1"/>
    <property type="molecule type" value="Transcribed_RNA"/>
</dbReference>